<dbReference type="InterPro" id="IPR012816">
    <property type="entry name" value="NADAR"/>
</dbReference>
<reference evidence="3 4" key="1">
    <citation type="submission" date="2018-11" db="EMBL/GenBank/DDBJ databases">
        <authorList>
            <consortium name="Pathogen Informatics"/>
        </authorList>
    </citation>
    <scope>NUCLEOTIDE SEQUENCE [LARGE SCALE GENOMIC DNA]</scope>
</reference>
<feature type="compositionally biased region" description="Basic and acidic residues" evidence="1">
    <location>
        <begin position="119"/>
        <end position="135"/>
    </location>
</feature>
<dbReference type="NCBIfam" id="TIGR02464">
    <property type="entry name" value="ribofla_fusion"/>
    <property type="match status" value="1"/>
</dbReference>
<dbReference type="SUPFAM" id="SSF143990">
    <property type="entry name" value="YbiA-like"/>
    <property type="match status" value="1"/>
</dbReference>
<evidence type="ECO:0000259" key="2">
    <source>
        <dbReference type="Pfam" id="PF08719"/>
    </source>
</evidence>
<dbReference type="Pfam" id="PF08719">
    <property type="entry name" value="NADAR"/>
    <property type="match status" value="1"/>
</dbReference>
<dbReference type="AlphaFoldDB" id="A0A3P7IE23"/>
<name>A0A3P7IE23_STRVU</name>
<dbReference type="OrthoDB" id="206452at2759"/>
<feature type="domain" description="NADAR" evidence="2">
    <location>
        <begin position="3"/>
        <end position="77"/>
    </location>
</feature>
<keyword evidence="4" id="KW-1185">Reference proteome</keyword>
<dbReference type="CDD" id="cd15457">
    <property type="entry name" value="NADAR"/>
    <property type="match status" value="1"/>
</dbReference>
<feature type="non-terminal residue" evidence="3">
    <location>
        <position position="167"/>
    </location>
</feature>
<feature type="region of interest" description="Disordered" evidence="1">
    <location>
        <begin position="119"/>
        <end position="148"/>
    </location>
</feature>
<gene>
    <name evidence="3" type="ORF">SVUK_LOCUS6188</name>
</gene>
<dbReference type="Gene3D" id="1.10.357.40">
    <property type="entry name" value="YbiA-like"/>
    <property type="match status" value="1"/>
</dbReference>
<dbReference type="Proteomes" id="UP000270094">
    <property type="component" value="Unassembled WGS sequence"/>
</dbReference>
<organism evidence="3 4">
    <name type="scientific">Strongylus vulgaris</name>
    <name type="common">Blood worm</name>
    <dbReference type="NCBI Taxonomy" id="40348"/>
    <lineage>
        <taxon>Eukaryota</taxon>
        <taxon>Metazoa</taxon>
        <taxon>Ecdysozoa</taxon>
        <taxon>Nematoda</taxon>
        <taxon>Chromadorea</taxon>
        <taxon>Rhabditida</taxon>
        <taxon>Rhabditina</taxon>
        <taxon>Rhabditomorpha</taxon>
        <taxon>Strongyloidea</taxon>
        <taxon>Strongylidae</taxon>
        <taxon>Strongylus</taxon>
    </lineage>
</organism>
<evidence type="ECO:0000313" key="3">
    <source>
        <dbReference type="EMBL" id="VDM71190.1"/>
    </source>
</evidence>
<dbReference type="InterPro" id="IPR037238">
    <property type="entry name" value="YbiA-like_sf"/>
</dbReference>
<protein>
    <recommendedName>
        <fullName evidence="2">NADAR domain-containing protein</fullName>
    </recommendedName>
</protein>
<accession>A0A3P7IE23</accession>
<evidence type="ECO:0000313" key="4">
    <source>
        <dbReference type="Proteomes" id="UP000270094"/>
    </source>
</evidence>
<evidence type="ECO:0000256" key="1">
    <source>
        <dbReference type="SAM" id="MobiDB-lite"/>
    </source>
</evidence>
<sequence length="167" mass="19023">MSSAVMTTALEAKFTQDSRLRHMLFLTHGSRLVECSPFDSLWGIGLSIDSPDAVNPSKWRGKNRLGSLMDAVREKLWANEEYRTQREEVESQMNLFPGYADLYFSSNISRNRHSIGVAAEEKGEATADDKRRRSSGETSRAKRRAQAEEELIKAVCVEKRRRSEHES</sequence>
<proteinExistence type="predicted"/>
<dbReference type="EMBL" id="UYYB01019233">
    <property type="protein sequence ID" value="VDM71190.1"/>
    <property type="molecule type" value="Genomic_DNA"/>
</dbReference>